<feature type="domain" description="Gamma-glutamylcyclotransferase AIG2-like" evidence="2">
    <location>
        <begin position="17"/>
        <end position="140"/>
    </location>
</feature>
<comment type="caution">
    <text evidence="3">The sequence shown here is derived from an EMBL/GenBank/DDBJ whole genome shotgun (WGS) entry which is preliminary data.</text>
</comment>
<keyword evidence="4" id="KW-1185">Reference proteome</keyword>
<evidence type="ECO:0000313" key="3">
    <source>
        <dbReference type="EMBL" id="MCW1923064.1"/>
    </source>
</evidence>
<gene>
    <name evidence="3" type="ORF">OKA05_10910</name>
</gene>
<reference evidence="3 4" key="1">
    <citation type="submission" date="2022-10" db="EMBL/GenBank/DDBJ databases">
        <title>Luteolibacter arcticus strain CCTCC AB 2014275, whole genome shotgun sequencing project.</title>
        <authorList>
            <person name="Zhao G."/>
            <person name="Shen L."/>
        </authorList>
    </citation>
    <scope>NUCLEOTIDE SEQUENCE [LARGE SCALE GENOMIC DNA]</scope>
    <source>
        <strain evidence="3 4">CCTCC AB 2014275</strain>
    </source>
</reference>
<keyword evidence="1" id="KW-0812">Transmembrane</keyword>
<sequence>MKGISDAESAAGTPQLVFVYGGLRRGAWEAFRLEGAKFVGEGWVEGSLYCIAAKPGLVSGQGGRRVKGEIYQLSPAQLRALDDSRGLAAGEKPETGGAEYRRIQILATLNIPYDDTLWTWAYEWLGPVNEALLVPEGDWMDVERPRPPPVFTYTAWILMALPVGRFLIEHFSTDGEGAQWWERFWLGATALVAGAALSLVVAALRRERARKAIIAGWIGCSIWALVQLVAGMELLFL</sequence>
<dbReference type="EMBL" id="JAPDDT010000003">
    <property type="protein sequence ID" value="MCW1923064.1"/>
    <property type="molecule type" value="Genomic_DNA"/>
</dbReference>
<proteinExistence type="predicted"/>
<keyword evidence="1" id="KW-0472">Membrane</keyword>
<keyword evidence="1" id="KW-1133">Transmembrane helix</keyword>
<evidence type="ECO:0000313" key="4">
    <source>
        <dbReference type="Proteomes" id="UP001320876"/>
    </source>
</evidence>
<accession>A0ABT3GHT0</accession>
<dbReference type="CDD" id="cd06661">
    <property type="entry name" value="GGCT_like"/>
    <property type="match status" value="1"/>
</dbReference>
<dbReference type="InterPro" id="IPR036568">
    <property type="entry name" value="GGCT-like_sf"/>
</dbReference>
<protein>
    <submittedName>
        <fullName evidence="3">Gamma-glutamylcyclotransferase</fullName>
    </submittedName>
</protein>
<feature type="transmembrane region" description="Helical" evidence="1">
    <location>
        <begin position="216"/>
        <end position="236"/>
    </location>
</feature>
<feature type="transmembrane region" description="Helical" evidence="1">
    <location>
        <begin position="184"/>
        <end position="204"/>
    </location>
</feature>
<evidence type="ECO:0000259" key="2">
    <source>
        <dbReference type="Pfam" id="PF06094"/>
    </source>
</evidence>
<dbReference type="Pfam" id="PF06094">
    <property type="entry name" value="GGACT"/>
    <property type="match status" value="1"/>
</dbReference>
<dbReference type="InterPro" id="IPR013024">
    <property type="entry name" value="GGCT-like"/>
</dbReference>
<dbReference type="SUPFAM" id="SSF110857">
    <property type="entry name" value="Gamma-glutamyl cyclotransferase-like"/>
    <property type="match status" value="1"/>
</dbReference>
<organism evidence="3 4">
    <name type="scientific">Luteolibacter arcticus</name>
    <dbReference type="NCBI Taxonomy" id="1581411"/>
    <lineage>
        <taxon>Bacteria</taxon>
        <taxon>Pseudomonadati</taxon>
        <taxon>Verrucomicrobiota</taxon>
        <taxon>Verrucomicrobiia</taxon>
        <taxon>Verrucomicrobiales</taxon>
        <taxon>Verrucomicrobiaceae</taxon>
        <taxon>Luteolibacter</taxon>
    </lineage>
</organism>
<name>A0ABT3GHT0_9BACT</name>
<dbReference type="Gene3D" id="3.10.490.10">
    <property type="entry name" value="Gamma-glutamyl cyclotransferase-like"/>
    <property type="match status" value="1"/>
</dbReference>
<dbReference type="RefSeq" id="WP_264487169.1">
    <property type="nucleotide sequence ID" value="NZ_JAPDDT010000003.1"/>
</dbReference>
<feature type="transmembrane region" description="Helical" evidence="1">
    <location>
        <begin position="150"/>
        <end position="168"/>
    </location>
</feature>
<dbReference type="Proteomes" id="UP001320876">
    <property type="component" value="Unassembled WGS sequence"/>
</dbReference>
<evidence type="ECO:0000256" key="1">
    <source>
        <dbReference type="SAM" id="Phobius"/>
    </source>
</evidence>
<dbReference type="InterPro" id="IPR009288">
    <property type="entry name" value="AIG2-like_dom"/>
</dbReference>